<dbReference type="Proteomes" id="UP000184267">
    <property type="component" value="Unassembled WGS sequence"/>
</dbReference>
<accession>A0A1M2VDS6</accession>
<dbReference type="STRING" id="154538.A0A1M2VDS6"/>
<dbReference type="OrthoDB" id="2752819at2759"/>
<feature type="non-terminal residue" evidence="1">
    <location>
        <position position="369"/>
    </location>
</feature>
<organism evidence="1 2">
    <name type="scientific">Trametes pubescens</name>
    <name type="common">White-rot fungus</name>
    <dbReference type="NCBI Taxonomy" id="154538"/>
    <lineage>
        <taxon>Eukaryota</taxon>
        <taxon>Fungi</taxon>
        <taxon>Dikarya</taxon>
        <taxon>Basidiomycota</taxon>
        <taxon>Agaricomycotina</taxon>
        <taxon>Agaricomycetes</taxon>
        <taxon>Polyporales</taxon>
        <taxon>Polyporaceae</taxon>
        <taxon>Trametes</taxon>
    </lineage>
</organism>
<name>A0A1M2VDS6_TRAPU</name>
<keyword evidence="2" id="KW-1185">Reference proteome</keyword>
<gene>
    <name evidence="1" type="ORF">TRAPUB_3501</name>
</gene>
<evidence type="ECO:0000313" key="1">
    <source>
        <dbReference type="EMBL" id="OJT05683.1"/>
    </source>
</evidence>
<evidence type="ECO:0008006" key="3">
    <source>
        <dbReference type="Google" id="ProtNLM"/>
    </source>
</evidence>
<dbReference type="EMBL" id="MNAD01001404">
    <property type="protein sequence ID" value="OJT05683.1"/>
    <property type="molecule type" value="Genomic_DNA"/>
</dbReference>
<evidence type="ECO:0000313" key="2">
    <source>
        <dbReference type="Proteomes" id="UP000184267"/>
    </source>
</evidence>
<protein>
    <recommendedName>
        <fullName evidence="3">F-box domain-containing protein</fullName>
    </recommendedName>
</protein>
<proteinExistence type="predicted"/>
<dbReference type="AlphaFoldDB" id="A0A1M2VDS6"/>
<reference evidence="1 2" key="1">
    <citation type="submission" date="2016-10" db="EMBL/GenBank/DDBJ databases">
        <title>Genome sequence of the basidiomycete white-rot fungus Trametes pubescens.</title>
        <authorList>
            <person name="Makela M.R."/>
            <person name="Granchi Z."/>
            <person name="Peng M."/>
            <person name="De Vries R.P."/>
            <person name="Grigoriev I."/>
            <person name="Riley R."/>
            <person name="Hilden K."/>
        </authorList>
    </citation>
    <scope>NUCLEOTIDE SEQUENCE [LARGE SCALE GENOMIC DNA]</scope>
    <source>
        <strain evidence="1 2">FBCC735</strain>
    </source>
</reference>
<dbReference type="OMA" id="YARWIRV"/>
<comment type="caution">
    <text evidence="1">The sequence shown here is derived from an EMBL/GenBank/DDBJ whole genome shotgun (WGS) entry which is preliminary data.</text>
</comment>
<sequence length="369" mass="41362">MLWEEQKGLDRLLGLLPASFKKITIGGEEDTAGPETTSFTLCGAILDDQWARLEYYARWIRVYHNEEDSVDSLAAAFLIQKLNGRTLFPRLKHLLWRRPSDTSSLLVIFLSPVLRSVHLDFLDGGKALFSNHHLRNDPTAAEYAYGTALQIIHSHAPMVDYIELCTSAFSCSIDYLRHFNNLLLYTLATLAPPCGSSKSTLHVVLFDEPEEPAAGPFPEFSSTTLRALKFNGSPQMVIAALDAVRSPNITHLKLTFDANEVIWKQCTALVTSRFAATMRELKLTVDYALRDPADTAPYAFDTWFSPLYACCRLHTLKILSRFTVPFAITPRDVRDMARAWPRLDALSILVDQDDPDPGLPITALEAFAK</sequence>